<dbReference type="SUPFAM" id="SSF46894">
    <property type="entry name" value="C-terminal effector domain of the bipartite response regulators"/>
    <property type="match status" value="1"/>
</dbReference>
<dbReference type="InterPro" id="IPR011006">
    <property type="entry name" value="CheY-like_superfamily"/>
</dbReference>
<dbReference type="PROSITE" id="PS50110">
    <property type="entry name" value="RESPONSE_REGULATORY"/>
    <property type="match status" value="1"/>
</dbReference>
<dbReference type="InterPro" id="IPR001789">
    <property type="entry name" value="Sig_transdc_resp-reg_receiver"/>
</dbReference>
<evidence type="ECO:0000256" key="1">
    <source>
        <dbReference type="ARBA" id="ARBA00022553"/>
    </source>
</evidence>
<keyword evidence="1 3" id="KW-0597">Phosphoprotein</keyword>
<dbReference type="SMART" id="SM00421">
    <property type="entry name" value="HTH_LUXR"/>
    <property type="match status" value="1"/>
</dbReference>
<dbReference type="OrthoDB" id="4069167at2"/>
<sequence>MNREESGQQPLPRETTDDQEKVSVLVVDDHPIVLDGVTVALSNTPWIAVAGFARSGREAVTAVELLRPDVVLLDLRLPDMLAPEVVRELRAHRPGVKVVIFTAYPEHAALNAALDAGAHAVILKDTERSDLVDTIRRVNAGERVISTSLEQDVNVLLAKRLRERGLTRREYDILRRMAMGETNPEIAEALGLTRNTVKTYVQRTLEKLGARNRIEALTRANECGIL</sequence>
<dbReference type="Pfam" id="PF00196">
    <property type="entry name" value="GerE"/>
    <property type="match status" value="1"/>
</dbReference>
<evidence type="ECO:0000256" key="2">
    <source>
        <dbReference type="ARBA" id="ARBA00023125"/>
    </source>
</evidence>
<feature type="domain" description="Response regulatory" evidence="6">
    <location>
        <begin position="23"/>
        <end position="139"/>
    </location>
</feature>
<dbReference type="AlphaFoldDB" id="A0A3Q9F1Y9"/>
<proteinExistence type="predicted"/>
<organism evidence="7 8">
    <name type="scientific">Streptomyces cyaneochromogenes</name>
    <dbReference type="NCBI Taxonomy" id="2496836"/>
    <lineage>
        <taxon>Bacteria</taxon>
        <taxon>Bacillati</taxon>
        <taxon>Actinomycetota</taxon>
        <taxon>Actinomycetes</taxon>
        <taxon>Kitasatosporales</taxon>
        <taxon>Streptomycetaceae</taxon>
        <taxon>Streptomyces</taxon>
    </lineage>
</organism>
<keyword evidence="2" id="KW-0238">DNA-binding</keyword>
<dbReference type="InterPro" id="IPR000792">
    <property type="entry name" value="Tscrpt_reg_LuxR_C"/>
</dbReference>
<dbReference type="SUPFAM" id="SSF52172">
    <property type="entry name" value="CheY-like"/>
    <property type="match status" value="1"/>
</dbReference>
<dbReference type="GO" id="GO:0006355">
    <property type="term" value="P:regulation of DNA-templated transcription"/>
    <property type="evidence" value="ECO:0007669"/>
    <property type="project" value="InterPro"/>
</dbReference>
<dbReference type="PRINTS" id="PR00038">
    <property type="entry name" value="HTHLUXR"/>
</dbReference>
<dbReference type="InterPro" id="IPR016032">
    <property type="entry name" value="Sig_transdc_resp-reg_C-effctor"/>
</dbReference>
<dbReference type="InterPro" id="IPR039420">
    <property type="entry name" value="WalR-like"/>
</dbReference>
<dbReference type="SMART" id="SM00448">
    <property type="entry name" value="REC"/>
    <property type="match status" value="1"/>
</dbReference>
<dbReference type="Gene3D" id="3.40.50.2300">
    <property type="match status" value="1"/>
</dbReference>
<gene>
    <name evidence="7" type="ORF">EJ357_24775</name>
</gene>
<feature type="domain" description="HTH luxR-type" evidence="5">
    <location>
        <begin position="159"/>
        <end position="224"/>
    </location>
</feature>
<dbReference type="Pfam" id="PF00072">
    <property type="entry name" value="Response_reg"/>
    <property type="match status" value="1"/>
</dbReference>
<dbReference type="PANTHER" id="PTHR43214">
    <property type="entry name" value="TWO-COMPONENT RESPONSE REGULATOR"/>
    <property type="match status" value="1"/>
</dbReference>
<dbReference type="CDD" id="cd17535">
    <property type="entry name" value="REC_NarL-like"/>
    <property type="match status" value="1"/>
</dbReference>
<evidence type="ECO:0000259" key="6">
    <source>
        <dbReference type="PROSITE" id="PS50110"/>
    </source>
</evidence>
<dbReference type="PROSITE" id="PS00622">
    <property type="entry name" value="HTH_LUXR_1"/>
    <property type="match status" value="1"/>
</dbReference>
<dbReference type="PANTHER" id="PTHR43214:SF43">
    <property type="entry name" value="TWO-COMPONENT RESPONSE REGULATOR"/>
    <property type="match status" value="1"/>
</dbReference>
<dbReference type="GO" id="GO:0000160">
    <property type="term" value="P:phosphorelay signal transduction system"/>
    <property type="evidence" value="ECO:0007669"/>
    <property type="project" value="InterPro"/>
</dbReference>
<dbReference type="InterPro" id="IPR058245">
    <property type="entry name" value="NreC/VraR/RcsB-like_REC"/>
</dbReference>
<evidence type="ECO:0000256" key="4">
    <source>
        <dbReference type="SAM" id="MobiDB-lite"/>
    </source>
</evidence>
<evidence type="ECO:0000256" key="3">
    <source>
        <dbReference type="PROSITE-ProRule" id="PRU00169"/>
    </source>
</evidence>
<name>A0A3Q9F1Y9_9ACTN</name>
<evidence type="ECO:0000313" key="7">
    <source>
        <dbReference type="EMBL" id="AZQ40572.1"/>
    </source>
</evidence>
<dbReference type="Proteomes" id="UP000280298">
    <property type="component" value="Chromosome"/>
</dbReference>
<protein>
    <submittedName>
        <fullName evidence="7">Response regulator transcription factor</fullName>
    </submittedName>
</protein>
<dbReference type="EMBL" id="CP034539">
    <property type="protein sequence ID" value="AZQ40572.1"/>
    <property type="molecule type" value="Genomic_DNA"/>
</dbReference>
<accession>A0A3Q9F1Y9</accession>
<feature type="region of interest" description="Disordered" evidence="4">
    <location>
        <begin position="1"/>
        <end position="20"/>
    </location>
</feature>
<keyword evidence="8" id="KW-1185">Reference proteome</keyword>
<dbReference type="GO" id="GO:0003677">
    <property type="term" value="F:DNA binding"/>
    <property type="evidence" value="ECO:0007669"/>
    <property type="project" value="UniProtKB-KW"/>
</dbReference>
<dbReference type="CDD" id="cd06170">
    <property type="entry name" value="LuxR_C_like"/>
    <property type="match status" value="1"/>
</dbReference>
<dbReference type="KEGG" id="scya:EJ357_24775"/>
<dbReference type="PROSITE" id="PS50043">
    <property type="entry name" value="HTH_LUXR_2"/>
    <property type="match status" value="1"/>
</dbReference>
<evidence type="ECO:0000259" key="5">
    <source>
        <dbReference type="PROSITE" id="PS50043"/>
    </source>
</evidence>
<evidence type="ECO:0000313" key="8">
    <source>
        <dbReference type="Proteomes" id="UP000280298"/>
    </source>
</evidence>
<reference evidence="7 8" key="1">
    <citation type="journal article" date="2019" name="Int. J. Syst. Evol. Microbiol.">
        <title>Streptomyces cyaneochromogenes sp. nov., a blue pigment-producing actinomycete from manganese-contaminated soil.</title>
        <authorList>
            <person name="Tang X."/>
            <person name="Zhao J."/>
            <person name="Li K."/>
            <person name="Chen Z."/>
            <person name="Sun Y."/>
            <person name="Gao J."/>
        </authorList>
    </citation>
    <scope>NUCLEOTIDE SEQUENCE [LARGE SCALE GENOMIC DNA]</scope>
    <source>
        <strain evidence="7 8">MK-45</strain>
    </source>
</reference>
<feature type="modified residue" description="4-aspartylphosphate" evidence="3">
    <location>
        <position position="74"/>
    </location>
</feature>